<dbReference type="PANTHER" id="PTHR43128:SF16">
    <property type="entry name" value="L-LACTATE DEHYDROGENASE"/>
    <property type="match status" value="1"/>
</dbReference>
<organism evidence="13 14">
    <name type="scientific">Lachancea mirantina</name>
    <dbReference type="NCBI Taxonomy" id="1230905"/>
    <lineage>
        <taxon>Eukaryota</taxon>
        <taxon>Fungi</taxon>
        <taxon>Dikarya</taxon>
        <taxon>Ascomycota</taxon>
        <taxon>Saccharomycotina</taxon>
        <taxon>Saccharomycetes</taxon>
        <taxon>Saccharomycetales</taxon>
        <taxon>Saccharomycetaceae</taxon>
        <taxon>Lachancea</taxon>
    </lineage>
</organism>
<dbReference type="OrthoDB" id="6270329at2759"/>
<dbReference type="Gene3D" id="3.90.110.10">
    <property type="entry name" value="Lactate dehydrogenase/glycoside hydrolase, family 4, C-terminal"/>
    <property type="match status" value="1"/>
</dbReference>
<keyword evidence="5 8" id="KW-0520">NAD</keyword>
<protein>
    <recommendedName>
        <fullName evidence="3 9">L-lactate dehydrogenase</fullName>
        <ecNumber evidence="3 9">1.1.1.27</ecNumber>
    </recommendedName>
</protein>
<keyword evidence="4 9" id="KW-0560">Oxidoreductase</keyword>
<dbReference type="CDD" id="cd05292">
    <property type="entry name" value="LDH_2"/>
    <property type="match status" value="1"/>
</dbReference>
<dbReference type="InterPro" id="IPR001236">
    <property type="entry name" value="Lactate/malate_DH_N"/>
</dbReference>
<dbReference type="InterPro" id="IPR018177">
    <property type="entry name" value="L-lactate_DH_AS"/>
</dbReference>
<name>A0A1G4JIQ3_9SACH</name>
<dbReference type="EC" id="1.1.1.27" evidence="3 9"/>
<evidence type="ECO:0000256" key="9">
    <source>
        <dbReference type="RuleBase" id="RU000496"/>
    </source>
</evidence>
<dbReference type="PANTHER" id="PTHR43128">
    <property type="entry name" value="L-2-HYDROXYCARBOXYLATE DEHYDROGENASE (NAD(P)(+))"/>
    <property type="match status" value="1"/>
</dbReference>
<evidence type="ECO:0000256" key="7">
    <source>
        <dbReference type="PIRSR" id="PIRSR000102-1"/>
    </source>
</evidence>
<feature type="binding site" evidence="8">
    <location>
        <position position="98"/>
    </location>
    <ligand>
        <name>NAD(+)</name>
        <dbReference type="ChEBI" id="CHEBI:57540"/>
    </ligand>
</feature>
<evidence type="ECO:0000313" key="13">
    <source>
        <dbReference type="EMBL" id="SCU90345.1"/>
    </source>
</evidence>
<evidence type="ECO:0000256" key="10">
    <source>
        <dbReference type="SAM" id="Phobius"/>
    </source>
</evidence>
<keyword evidence="14" id="KW-1185">Reference proteome</keyword>
<dbReference type="PRINTS" id="PR00086">
    <property type="entry name" value="LLDHDRGNASE"/>
</dbReference>
<dbReference type="GO" id="GO:0006089">
    <property type="term" value="P:lactate metabolic process"/>
    <property type="evidence" value="ECO:0007669"/>
    <property type="project" value="TreeGrafter"/>
</dbReference>
<keyword evidence="10" id="KW-0472">Membrane</keyword>
<feature type="binding site" evidence="8">
    <location>
        <begin position="15"/>
        <end position="20"/>
    </location>
    <ligand>
        <name>NAD(+)</name>
        <dbReference type="ChEBI" id="CHEBI:57540"/>
    </ligand>
</feature>
<dbReference type="InterPro" id="IPR022383">
    <property type="entry name" value="Lactate/malate_DH_C"/>
</dbReference>
<dbReference type="STRING" id="1230905.A0A1G4JIQ3"/>
<keyword evidence="10" id="KW-1133">Transmembrane helix</keyword>
<comment type="pathway">
    <text evidence="1 9">Fermentation; pyruvate fermentation to lactate; (S)-lactate from pyruvate: step 1/1.</text>
</comment>
<evidence type="ECO:0000259" key="11">
    <source>
        <dbReference type="Pfam" id="PF00056"/>
    </source>
</evidence>
<dbReference type="Gene3D" id="3.40.50.720">
    <property type="entry name" value="NAD(P)-binding Rossmann-like Domain"/>
    <property type="match status" value="1"/>
</dbReference>
<feature type="domain" description="Lactate/malate dehydrogenase C-terminal" evidence="12">
    <location>
        <begin position="148"/>
        <end position="313"/>
    </location>
</feature>
<evidence type="ECO:0000259" key="12">
    <source>
        <dbReference type="Pfam" id="PF02866"/>
    </source>
</evidence>
<dbReference type="InterPro" id="IPR015955">
    <property type="entry name" value="Lactate_DH/Glyco_Ohase_4_C"/>
</dbReference>
<dbReference type="GO" id="GO:0005737">
    <property type="term" value="C:cytoplasm"/>
    <property type="evidence" value="ECO:0007669"/>
    <property type="project" value="InterPro"/>
</dbReference>
<dbReference type="NCBIfam" id="NF000824">
    <property type="entry name" value="PRK00066.1"/>
    <property type="match status" value="1"/>
</dbReference>
<feature type="binding site" evidence="8">
    <location>
        <position position="40"/>
    </location>
    <ligand>
        <name>NAD(+)</name>
        <dbReference type="ChEBI" id="CHEBI:57540"/>
    </ligand>
</feature>
<comment type="catalytic activity">
    <reaction evidence="6 9">
        <text>(S)-lactate + NAD(+) = pyruvate + NADH + H(+)</text>
        <dbReference type="Rhea" id="RHEA:23444"/>
        <dbReference type="ChEBI" id="CHEBI:15361"/>
        <dbReference type="ChEBI" id="CHEBI:15378"/>
        <dbReference type="ChEBI" id="CHEBI:16651"/>
        <dbReference type="ChEBI" id="CHEBI:57540"/>
        <dbReference type="ChEBI" id="CHEBI:57945"/>
        <dbReference type="EC" id="1.1.1.27"/>
    </reaction>
</comment>
<keyword evidence="10" id="KW-0812">Transmembrane</keyword>
<dbReference type="NCBIfam" id="TIGR01771">
    <property type="entry name" value="L-LDH-NAD"/>
    <property type="match status" value="1"/>
</dbReference>
<dbReference type="SUPFAM" id="SSF56327">
    <property type="entry name" value="LDH C-terminal domain-like"/>
    <property type="match status" value="1"/>
</dbReference>
<dbReference type="PROSITE" id="PS00064">
    <property type="entry name" value="L_LDH"/>
    <property type="match status" value="1"/>
</dbReference>
<evidence type="ECO:0000256" key="4">
    <source>
        <dbReference type="ARBA" id="ARBA00023002"/>
    </source>
</evidence>
<dbReference type="AlphaFoldDB" id="A0A1G4JIQ3"/>
<proteinExistence type="inferred from homology"/>
<evidence type="ECO:0000256" key="6">
    <source>
        <dbReference type="ARBA" id="ARBA00049258"/>
    </source>
</evidence>
<comment type="similarity">
    <text evidence="2">Belongs to the LDH/MDH superfamily. LDH family.</text>
</comment>
<feature type="domain" description="Lactate/malate dehydrogenase N-terminal" evidence="11">
    <location>
        <begin position="9"/>
        <end position="145"/>
    </location>
</feature>
<gene>
    <name evidence="13" type="ORF">LAMI_0E01662G</name>
</gene>
<dbReference type="InterPro" id="IPR011304">
    <property type="entry name" value="L-lactate_DH"/>
</dbReference>
<sequence>MAESISKGVKIVVIGVGSVGSATAYTLLLSGIVSEIVLIDVNKDKAEGESMDLNHAASSDTKSRAGDYPDCADAAIVIVTCGINQKHGQTRMDLAAKNAAIMQDIIPNVAKYAPDTILLIATNPVDVLTYVSYKASGFPLNRVLGSGTVLDTARLKYILGEHFDISPDSVDACVIGEHGDSGVPVWSLTSIDGMKLRDYCESKNHSHDDAIYHKIFEQTRDAAYDIIKRKGYTSYGIAAGLLRIVKAILGDTNTKLTVSTVGDYYGVENIAISVPMKLNKSGVHPTDQIPLDEKETELMKKSSRQIKSALKNLKVE</sequence>
<dbReference type="Pfam" id="PF02866">
    <property type="entry name" value="Ldh_1_C"/>
    <property type="match status" value="1"/>
</dbReference>
<accession>A0A1G4JIQ3</accession>
<feature type="transmembrane region" description="Helical" evidence="10">
    <location>
        <begin position="12"/>
        <end position="33"/>
    </location>
</feature>
<dbReference type="Proteomes" id="UP000191024">
    <property type="component" value="Chromosome E"/>
</dbReference>
<dbReference type="InterPro" id="IPR001557">
    <property type="entry name" value="L-lactate/malate_DH"/>
</dbReference>
<evidence type="ECO:0000256" key="8">
    <source>
        <dbReference type="PIRSR" id="PIRSR000102-3"/>
    </source>
</evidence>
<evidence type="ECO:0000256" key="5">
    <source>
        <dbReference type="ARBA" id="ARBA00023027"/>
    </source>
</evidence>
<dbReference type="HAMAP" id="MF_00488">
    <property type="entry name" value="Lactate_dehydrog"/>
    <property type="match status" value="1"/>
</dbReference>
<dbReference type="FunFam" id="3.40.50.720:FF:000018">
    <property type="entry name" value="Malate dehydrogenase"/>
    <property type="match status" value="1"/>
</dbReference>
<dbReference type="SUPFAM" id="SSF51735">
    <property type="entry name" value="NAD(P)-binding Rossmann-fold domains"/>
    <property type="match status" value="1"/>
</dbReference>
<dbReference type="InterPro" id="IPR036291">
    <property type="entry name" value="NAD(P)-bd_dom_sf"/>
</dbReference>
<dbReference type="PIRSF" id="PIRSF000102">
    <property type="entry name" value="Lac_mal_DH"/>
    <property type="match status" value="1"/>
</dbReference>
<evidence type="ECO:0000256" key="3">
    <source>
        <dbReference type="ARBA" id="ARBA00012967"/>
    </source>
</evidence>
<dbReference type="UniPathway" id="UPA00554">
    <property type="reaction ID" value="UER00611"/>
</dbReference>
<dbReference type="GO" id="GO:0004459">
    <property type="term" value="F:L-lactate dehydrogenase (NAD+) activity"/>
    <property type="evidence" value="ECO:0007669"/>
    <property type="project" value="UniProtKB-EC"/>
</dbReference>
<reference evidence="13 14" key="1">
    <citation type="submission" date="2016-03" db="EMBL/GenBank/DDBJ databases">
        <authorList>
            <person name="Devillers H."/>
        </authorList>
    </citation>
    <scope>NUCLEOTIDE SEQUENCE [LARGE SCALE GENOMIC DNA]</scope>
    <source>
        <strain evidence="13">CBS 11717</strain>
    </source>
</reference>
<evidence type="ECO:0000256" key="2">
    <source>
        <dbReference type="ARBA" id="ARBA00006054"/>
    </source>
</evidence>
<evidence type="ECO:0000256" key="1">
    <source>
        <dbReference type="ARBA" id="ARBA00004843"/>
    </source>
</evidence>
<dbReference type="Pfam" id="PF00056">
    <property type="entry name" value="Ldh_1_N"/>
    <property type="match status" value="1"/>
</dbReference>
<dbReference type="EMBL" id="LT598465">
    <property type="protein sequence ID" value="SCU90345.1"/>
    <property type="molecule type" value="Genomic_DNA"/>
</dbReference>
<feature type="active site" description="Proton acceptor" evidence="7">
    <location>
        <position position="178"/>
    </location>
</feature>
<evidence type="ECO:0000313" key="14">
    <source>
        <dbReference type="Proteomes" id="UP000191024"/>
    </source>
</evidence>